<sequence>MNTHHQLFPPRPFLPLHAASVPQYLPITFLVYALGPSATLPQLSRVPLRTPFVYSRERTSLEIPRMDNVWSCRYVISKCIELCDGFGVLSARREMESATVQSFPCQAFPQLPSSSSSGLQQGYLQGE</sequence>
<name>A0ABP1E712_9APHY</name>
<evidence type="ECO:0000313" key="2">
    <source>
        <dbReference type="Proteomes" id="UP001497453"/>
    </source>
</evidence>
<dbReference type="EMBL" id="OZ037951">
    <property type="protein sequence ID" value="CAL1715193.1"/>
    <property type="molecule type" value="Genomic_DNA"/>
</dbReference>
<protein>
    <submittedName>
        <fullName evidence="1">Uncharacterized protein</fullName>
    </submittedName>
</protein>
<reference evidence="2" key="1">
    <citation type="submission" date="2024-04" db="EMBL/GenBank/DDBJ databases">
        <authorList>
            <person name="Shaw F."/>
            <person name="Minotto A."/>
        </authorList>
    </citation>
    <scope>NUCLEOTIDE SEQUENCE [LARGE SCALE GENOMIC DNA]</scope>
</reference>
<evidence type="ECO:0000313" key="1">
    <source>
        <dbReference type="EMBL" id="CAL1715193.1"/>
    </source>
</evidence>
<keyword evidence="2" id="KW-1185">Reference proteome</keyword>
<organism evidence="1 2">
    <name type="scientific">Somion occarium</name>
    <dbReference type="NCBI Taxonomy" id="3059160"/>
    <lineage>
        <taxon>Eukaryota</taxon>
        <taxon>Fungi</taxon>
        <taxon>Dikarya</taxon>
        <taxon>Basidiomycota</taxon>
        <taxon>Agaricomycotina</taxon>
        <taxon>Agaricomycetes</taxon>
        <taxon>Polyporales</taxon>
        <taxon>Cerrenaceae</taxon>
        <taxon>Somion</taxon>
    </lineage>
</organism>
<accession>A0ABP1E712</accession>
<proteinExistence type="predicted"/>
<dbReference type="Proteomes" id="UP001497453">
    <property type="component" value="Chromosome 8"/>
</dbReference>
<gene>
    <name evidence="1" type="ORF">GFSPODELE1_LOCUS10104</name>
</gene>